<evidence type="ECO:0000313" key="3">
    <source>
        <dbReference type="EMBL" id="PMD41441.1"/>
    </source>
</evidence>
<name>A0A2J6RSE5_HYAVF</name>
<dbReference type="AlphaFoldDB" id="A0A2J6RSE5"/>
<dbReference type="EMBL" id="KZ613944">
    <property type="protein sequence ID" value="PMD41441.1"/>
    <property type="molecule type" value="Genomic_DNA"/>
</dbReference>
<feature type="coiled-coil region" evidence="1">
    <location>
        <begin position="110"/>
        <end position="137"/>
    </location>
</feature>
<evidence type="ECO:0000256" key="1">
    <source>
        <dbReference type="SAM" id="Coils"/>
    </source>
</evidence>
<evidence type="ECO:0000256" key="2">
    <source>
        <dbReference type="SAM" id="MobiDB-lite"/>
    </source>
</evidence>
<feature type="compositionally biased region" description="Low complexity" evidence="2">
    <location>
        <begin position="191"/>
        <end position="202"/>
    </location>
</feature>
<sequence length="541" mass="61118">MTVARLGQAIYDGLNALATQIQNCNGINPNVQAHLTNETRRLDQELWSSQRLLQIEIDKDVSARNALWKQVEYLQDQVKLANRDRDRACMERDQLQLVKEDHQLREKNISEKFERAEQHWRQQLEDLRKQISVQDEQLKGKRALWLESNPGTSARREAMNATLRDPFNSPSTHQQAMFDSGYLGGHGSTISSSFRSPPRSSFAQPTSNLAPLGAPRGPRRRGNLPTGSALPARVLPLPTYTEGSSFRVRTEFSDPTVDTPPSMALVPYSGEVDPATRYKAEFTNIYELVEGWVKSYANLPNLANDQKIARSNNVLWDFMMNCAYPGHRQDSHTHVMTILNDPNSRCWFVMRMAITYLTKEVMTISAFHHFNPATDAEFADVKKKLQELRGAATESRQKLVDQQARAVQSIVASQNYQDFRSTQISAHSKKLRDMLGPLLNPGCVRGEAGRDLGAIVIKAWELSIKIYTSHLTFQISFPETNAKFTAATMIAKDQPNVDAMQLQIKQTRLKLVITPVITMRDDRGTTIKAKNLHLSTVLTMA</sequence>
<keyword evidence="1" id="KW-0175">Coiled coil</keyword>
<evidence type="ECO:0000313" key="4">
    <source>
        <dbReference type="Proteomes" id="UP000235786"/>
    </source>
</evidence>
<feature type="region of interest" description="Disordered" evidence="2">
    <location>
        <begin position="189"/>
        <end position="231"/>
    </location>
</feature>
<proteinExistence type="predicted"/>
<organism evidence="3 4">
    <name type="scientific">Hyaloscypha variabilis (strain UAMH 11265 / GT02V1 / F)</name>
    <name type="common">Meliniomyces variabilis</name>
    <dbReference type="NCBI Taxonomy" id="1149755"/>
    <lineage>
        <taxon>Eukaryota</taxon>
        <taxon>Fungi</taxon>
        <taxon>Dikarya</taxon>
        <taxon>Ascomycota</taxon>
        <taxon>Pezizomycotina</taxon>
        <taxon>Leotiomycetes</taxon>
        <taxon>Helotiales</taxon>
        <taxon>Hyaloscyphaceae</taxon>
        <taxon>Hyaloscypha</taxon>
        <taxon>Hyaloscypha variabilis</taxon>
    </lineage>
</organism>
<keyword evidence="4" id="KW-1185">Reference proteome</keyword>
<accession>A0A2J6RSE5</accession>
<gene>
    <name evidence="3" type="ORF">L207DRAFT_425956</name>
</gene>
<dbReference type="OrthoDB" id="4203839at2759"/>
<dbReference type="Proteomes" id="UP000235786">
    <property type="component" value="Unassembled WGS sequence"/>
</dbReference>
<protein>
    <submittedName>
        <fullName evidence="3">Uncharacterized protein</fullName>
    </submittedName>
</protein>
<reference evidence="3 4" key="1">
    <citation type="submission" date="2016-04" db="EMBL/GenBank/DDBJ databases">
        <title>A degradative enzymes factory behind the ericoid mycorrhizal symbiosis.</title>
        <authorList>
            <consortium name="DOE Joint Genome Institute"/>
            <person name="Martino E."/>
            <person name="Morin E."/>
            <person name="Grelet G."/>
            <person name="Kuo A."/>
            <person name="Kohler A."/>
            <person name="Daghino S."/>
            <person name="Barry K."/>
            <person name="Choi C."/>
            <person name="Cichocki N."/>
            <person name="Clum A."/>
            <person name="Copeland A."/>
            <person name="Hainaut M."/>
            <person name="Haridas S."/>
            <person name="Labutti K."/>
            <person name="Lindquist E."/>
            <person name="Lipzen A."/>
            <person name="Khouja H.-R."/>
            <person name="Murat C."/>
            <person name="Ohm R."/>
            <person name="Olson A."/>
            <person name="Spatafora J."/>
            <person name="Veneault-Fourrey C."/>
            <person name="Henrissat B."/>
            <person name="Grigoriev I."/>
            <person name="Martin F."/>
            <person name="Perotto S."/>
        </authorList>
    </citation>
    <scope>NUCLEOTIDE SEQUENCE [LARGE SCALE GENOMIC DNA]</scope>
    <source>
        <strain evidence="3 4">F</strain>
    </source>
</reference>
<dbReference type="STRING" id="1149755.A0A2J6RSE5"/>